<proteinExistence type="predicted"/>
<organism evidence="2 3">
    <name type="scientific">Tardiphaga robiniae</name>
    <dbReference type="NCBI Taxonomy" id="943830"/>
    <lineage>
        <taxon>Bacteria</taxon>
        <taxon>Pseudomonadati</taxon>
        <taxon>Pseudomonadota</taxon>
        <taxon>Alphaproteobacteria</taxon>
        <taxon>Hyphomicrobiales</taxon>
        <taxon>Nitrobacteraceae</taxon>
        <taxon>Tardiphaga</taxon>
    </lineage>
</organism>
<name>A0A7G6U5H7_9BRAD</name>
<dbReference type="AlphaFoldDB" id="A0A7G6U5H7"/>
<evidence type="ECO:0000256" key="1">
    <source>
        <dbReference type="SAM" id="Phobius"/>
    </source>
</evidence>
<evidence type="ECO:0000313" key="2">
    <source>
        <dbReference type="EMBL" id="QND74259.1"/>
    </source>
</evidence>
<reference evidence="3" key="1">
    <citation type="journal article" date="2020" name="Mol. Plant Microbe">
        <title>Rhizobial microsymbionts of the narrowly endemic Oxytropis species growing in Kamchatka are characterized by significant genetic diversity and possess a set of genes that are associated with T3SS and T6SS secretion systems and can affect the development of symbiosis.</title>
        <authorList>
            <person name="Safronova V."/>
            <person name="Guro P."/>
            <person name="Sazanova A."/>
            <person name="Kuznetsova I."/>
            <person name="Belimov A."/>
            <person name="Yakubov V."/>
            <person name="Chirak E."/>
            <person name="Afonin A."/>
            <person name="Gogolev Y."/>
            <person name="Andronov E."/>
            <person name="Tikhonovich I."/>
        </authorList>
    </citation>
    <scope>NUCLEOTIDE SEQUENCE [LARGE SCALE GENOMIC DNA]</scope>
    <source>
        <strain evidence="3">581</strain>
    </source>
</reference>
<dbReference type="EMBL" id="CP050292">
    <property type="protein sequence ID" value="QND74259.1"/>
    <property type="molecule type" value="Genomic_DNA"/>
</dbReference>
<dbReference type="RefSeq" id="WP_184512890.1">
    <property type="nucleotide sequence ID" value="NZ_CP050292.1"/>
</dbReference>
<keyword evidence="1" id="KW-0472">Membrane</keyword>
<gene>
    <name evidence="2" type="ORF">HB776_25945</name>
</gene>
<feature type="transmembrane region" description="Helical" evidence="1">
    <location>
        <begin position="33"/>
        <end position="54"/>
    </location>
</feature>
<sequence>MAAKKKPAPRKKASASDAVHPISAAAAVAVRSLINMAIVSASCATTLLTLMAVLKFQTA</sequence>
<evidence type="ECO:0000313" key="3">
    <source>
        <dbReference type="Proteomes" id="UP000515291"/>
    </source>
</evidence>
<protein>
    <submittedName>
        <fullName evidence="2">Uncharacterized protein</fullName>
    </submittedName>
</protein>
<dbReference type="KEGG" id="trb:HB776_25945"/>
<dbReference type="Proteomes" id="UP000515291">
    <property type="component" value="Chromosome"/>
</dbReference>
<keyword evidence="1" id="KW-0812">Transmembrane</keyword>
<keyword evidence="1" id="KW-1133">Transmembrane helix</keyword>
<accession>A0A7G6U5H7</accession>